<proteinExistence type="predicted"/>
<name>D4KC81_9FIRM</name>
<dbReference type="RefSeq" id="WP_015537965.1">
    <property type="nucleotide sequence ID" value="NC_021020.1"/>
</dbReference>
<evidence type="ECO:0000313" key="1">
    <source>
        <dbReference type="EMBL" id="CBL02444.1"/>
    </source>
</evidence>
<dbReference type="EMBL" id="FP929046">
    <property type="protein sequence ID" value="CBL02444.1"/>
    <property type="molecule type" value="Genomic_DNA"/>
</dbReference>
<sequence>MKTVYVIAVKHLFDYEGNTLNRWEYVQFGECGYTFFTESVDGAQHFYSIDKAQKWFDEIGHGLIFYGNCKGQYDLESLCIKSVVFRDPIVNFVRDLDFKNC</sequence>
<dbReference type="KEGG" id="fpa:FPR_22650"/>
<reference evidence="1 2" key="1">
    <citation type="submission" date="2010-03" db="EMBL/GenBank/DDBJ databases">
        <title>The genome sequence of Faecalibacterium prausnitzii SL3/3.</title>
        <authorList>
            <consortium name="metaHIT consortium -- http://www.metahit.eu/"/>
            <person name="Pajon A."/>
            <person name="Turner K."/>
            <person name="Parkhill J."/>
            <person name="Duncan S."/>
            <person name="Flint H."/>
        </authorList>
    </citation>
    <scope>NUCLEOTIDE SEQUENCE [LARGE SCALE GENOMIC DNA]</scope>
    <source>
        <strain evidence="1 2">SL3/3</strain>
    </source>
</reference>
<dbReference type="Proteomes" id="UP000007059">
    <property type="component" value="Chromosome"/>
</dbReference>
<organism evidence="1 2">
    <name type="scientific">Faecalibacterium prausnitzii SL3/3</name>
    <dbReference type="NCBI Taxonomy" id="657322"/>
    <lineage>
        <taxon>Bacteria</taxon>
        <taxon>Bacillati</taxon>
        <taxon>Bacillota</taxon>
        <taxon>Clostridia</taxon>
        <taxon>Eubacteriales</taxon>
        <taxon>Oscillospiraceae</taxon>
        <taxon>Faecalibacterium</taxon>
    </lineage>
</organism>
<dbReference type="AlphaFoldDB" id="D4KC81"/>
<reference evidence="1 2" key="2">
    <citation type="submission" date="2010-03" db="EMBL/GenBank/DDBJ databases">
        <authorList>
            <person name="Pajon A."/>
        </authorList>
    </citation>
    <scope>NUCLEOTIDE SEQUENCE [LARGE SCALE GENOMIC DNA]</scope>
    <source>
        <strain evidence="1 2">SL3/3</strain>
    </source>
</reference>
<dbReference type="HOGENOM" id="CLU_2287338_0_0_9"/>
<accession>D4KC81</accession>
<gene>
    <name evidence="1" type="ORF">FPR_22650</name>
</gene>
<evidence type="ECO:0000313" key="2">
    <source>
        <dbReference type="Proteomes" id="UP000007059"/>
    </source>
</evidence>
<protein>
    <submittedName>
        <fullName evidence="1">Uncharacterized protein</fullName>
    </submittedName>
</protein>